<dbReference type="AlphaFoldDB" id="A0A917DAD5"/>
<dbReference type="PANTHER" id="PTHR30437:SF5">
    <property type="entry name" value="REGULATOR OF NUCLEOSIDE DIPHOSPHATE KINASE"/>
    <property type="match status" value="1"/>
</dbReference>
<evidence type="ECO:0000259" key="1">
    <source>
        <dbReference type="Pfam" id="PF01272"/>
    </source>
</evidence>
<dbReference type="InterPro" id="IPR023459">
    <property type="entry name" value="Tscrpt_elong_fac_GreA/B_fam"/>
</dbReference>
<dbReference type="GO" id="GO:0006354">
    <property type="term" value="P:DNA-templated transcription elongation"/>
    <property type="evidence" value="ECO:0007669"/>
    <property type="project" value="TreeGrafter"/>
</dbReference>
<sequence>MKYEKVVVDKKELEVLKTLFSTIHNGKDKTYRLSFDKLMEEIKKAMVLDSSKMPLDVIRLNSVVTIKTDFGGEKKFQIVIPSKSDLSQNKLSVMAPMGLALFGYAENDEVKWEFPSGLNTIRITKVEQPL</sequence>
<dbReference type="GO" id="GO:0070063">
    <property type="term" value="F:RNA polymerase binding"/>
    <property type="evidence" value="ECO:0007669"/>
    <property type="project" value="InterPro"/>
</dbReference>
<dbReference type="GO" id="GO:0032784">
    <property type="term" value="P:regulation of DNA-templated transcription elongation"/>
    <property type="evidence" value="ECO:0007669"/>
    <property type="project" value="InterPro"/>
</dbReference>
<dbReference type="PANTHER" id="PTHR30437">
    <property type="entry name" value="TRANSCRIPTION ELONGATION FACTOR GREA"/>
    <property type="match status" value="1"/>
</dbReference>
<dbReference type="Proteomes" id="UP000625735">
    <property type="component" value="Unassembled WGS sequence"/>
</dbReference>
<comment type="caution">
    <text evidence="2">The sequence shown here is derived from an EMBL/GenBank/DDBJ whole genome shotgun (WGS) entry which is preliminary data.</text>
</comment>
<reference evidence="2" key="2">
    <citation type="submission" date="2020-09" db="EMBL/GenBank/DDBJ databases">
        <authorList>
            <person name="Sun Q."/>
            <person name="Zhou Y."/>
        </authorList>
    </citation>
    <scope>NUCLEOTIDE SEQUENCE</scope>
    <source>
        <strain evidence="2">CGMCC 1.12506</strain>
    </source>
</reference>
<organism evidence="2 3">
    <name type="scientific">Flavobacterium orientale</name>
    <dbReference type="NCBI Taxonomy" id="1756020"/>
    <lineage>
        <taxon>Bacteria</taxon>
        <taxon>Pseudomonadati</taxon>
        <taxon>Bacteroidota</taxon>
        <taxon>Flavobacteriia</taxon>
        <taxon>Flavobacteriales</taxon>
        <taxon>Flavobacteriaceae</taxon>
        <taxon>Flavobacterium</taxon>
    </lineage>
</organism>
<dbReference type="GO" id="GO:0003677">
    <property type="term" value="F:DNA binding"/>
    <property type="evidence" value="ECO:0007669"/>
    <property type="project" value="InterPro"/>
</dbReference>
<dbReference type="SUPFAM" id="SSF54534">
    <property type="entry name" value="FKBP-like"/>
    <property type="match status" value="1"/>
</dbReference>
<dbReference type="InterPro" id="IPR001437">
    <property type="entry name" value="Tscrpt_elong_fac_GreA/B_C"/>
</dbReference>
<gene>
    <name evidence="2" type="ORF">GCM10011343_05410</name>
</gene>
<dbReference type="EMBL" id="BMFG01000002">
    <property type="protein sequence ID" value="GGD17619.1"/>
    <property type="molecule type" value="Genomic_DNA"/>
</dbReference>
<evidence type="ECO:0000313" key="3">
    <source>
        <dbReference type="Proteomes" id="UP000625735"/>
    </source>
</evidence>
<accession>A0A917DAD5</accession>
<evidence type="ECO:0000313" key="2">
    <source>
        <dbReference type="EMBL" id="GGD17619.1"/>
    </source>
</evidence>
<dbReference type="Gene3D" id="3.10.50.30">
    <property type="entry name" value="Transcription elongation factor, GreA/GreB, C-terminal domain"/>
    <property type="match status" value="1"/>
</dbReference>
<keyword evidence="3" id="KW-1185">Reference proteome</keyword>
<reference evidence="2" key="1">
    <citation type="journal article" date="2014" name="Int. J. Syst. Evol. Microbiol.">
        <title>Complete genome sequence of Corynebacterium casei LMG S-19264T (=DSM 44701T), isolated from a smear-ripened cheese.</title>
        <authorList>
            <consortium name="US DOE Joint Genome Institute (JGI-PGF)"/>
            <person name="Walter F."/>
            <person name="Albersmeier A."/>
            <person name="Kalinowski J."/>
            <person name="Ruckert C."/>
        </authorList>
    </citation>
    <scope>NUCLEOTIDE SEQUENCE</scope>
    <source>
        <strain evidence="2">CGMCC 1.12506</strain>
    </source>
</reference>
<dbReference type="Pfam" id="PF01272">
    <property type="entry name" value="GreA_GreB"/>
    <property type="match status" value="1"/>
</dbReference>
<protein>
    <recommendedName>
        <fullName evidence="1">Transcription elongation factor GreA/GreB C-terminal domain-containing protein</fullName>
    </recommendedName>
</protein>
<proteinExistence type="predicted"/>
<dbReference type="InterPro" id="IPR036953">
    <property type="entry name" value="GreA/GreB_C_sf"/>
</dbReference>
<feature type="domain" description="Transcription elongation factor GreA/GreB C-terminal" evidence="1">
    <location>
        <begin position="55"/>
        <end position="128"/>
    </location>
</feature>
<name>A0A917DAD5_9FLAO</name>
<dbReference type="RefSeq" id="WP_188360984.1">
    <property type="nucleotide sequence ID" value="NZ_BMFG01000002.1"/>
</dbReference>